<proteinExistence type="predicted"/>
<reference evidence="3" key="1">
    <citation type="journal article" date="2017" name="Genome Biol. Evol.">
        <title>The complete genome sequence of the phytopathogenic fungus Sclerotinia sclerotiorum reveals insights into the genome architecture of broad host range pathogens.</title>
        <authorList>
            <person name="Derbyshire M."/>
            <person name="Denton-Giles M."/>
            <person name="Hegedus D."/>
            <person name="Seifbarghy S."/>
            <person name="Rollins J."/>
            <person name="van Kan J."/>
            <person name="Seidl M.F."/>
            <person name="Faino L."/>
            <person name="Mbengue M."/>
            <person name="Navaud O."/>
            <person name="Raffaele S."/>
            <person name="Hammond-Kosack K."/>
            <person name="Heard S."/>
            <person name="Oliver R."/>
        </authorList>
    </citation>
    <scope>NUCLEOTIDE SEQUENCE [LARGE SCALE GENOMIC DNA]</scope>
    <source>
        <strain evidence="3">ATCC 18683 / 1980 / Ss-1</strain>
    </source>
</reference>
<evidence type="ECO:0000256" key="1">
    <source>
        <dbReference type="SAM" id="MobiDB-lite"/>
    </source>
</evidence>
<accession>A0A1D9PZN0</accession>
<evidence type="ECO:0000313" key="2">
    <source>
        <dbReference type="EMBL" id="APA08002.1"/>
    </source>
</evidence>
<protein>
    <submittedName>
        <fullName evidence="2">Uncharacterized protein</fullName>
    </submittedName>
</protein>
<evidence type="ECO:0000313" key="3">
    <source>
        <dbReference type="Proteomes" id="UP000177798"/>
    </source>
</evidence>
<feature type="compositionally biased region" description="Basic and acidic residues" evidence="1">
    <location>
        <begin position="57"/>
        <end position="71"/>
    </location>
</feature>
<dbReference type="Proteomes" id="UP000177798">
    <property type="component" value="Chromosome 3"/>
</dbReference>
<dbReference type="AlphaFoldDB" id="A0A1D9PZN0"/>
<sequence>MVEKAQEQQKPQSPNPTEIPAEKRDINLQAVDAAVSFHRSLGFRRIGASSCFGLSSDPDHKSHSLAIKDDYDPPDAAPGPVEEPTEVIVTMPGEEEDFRASAYGRALEERRLDKLKKRLTPLNFAAVTLPDMELVEFYKVYQVEDKKEWKQVDRRNNTLLRITACQFKPQSVKWIMENAKDEQCLTLSRNSKGYTPLEALQDDLNVLRTRRKHGMMTIVIADNFSGFTPDAVLCQFVLLTELMPLEDSNIPLCLRLKYGCTCGECIEGFLSPRMKLALLFQAEMGYEIMDDALEMTNCRSSPTDWLYLAEDAIEHVSPALQRDFRTNKSLGRGFVNIFDHIATCLKVNKAPTRQNVLQAWEGSGEWPPVTRNYLQWGGTVENKVEQVLEKIFERAHSQNETLGDGHFMLCMEKEVEKLRACRNDHEYGFVAKLCGLPERNTNPSGRLEGFFGRIFSSI</sequence>
<name>A0A1D9PZN0_SCLS1</name>
<feature type="region of interest" description="Disordered" evidence="1">
    <location>
        <begin position="1"/>
        <end position="24"/>
    </location>
</feature>
<gene>
    <name evidence="2" type="ORF">sscle_03g027720</name>
</gene>
<dbReference type="OrthoDB" id="508139at2759"/>
<feature type="region of interest" description="Disordered" evidence="1">
    <location>
        <begin position="57"/>
        <end position="81"/>
    </location>
</feature>
<dbReference type="VEuPathDB" id="FungiDB:sscle_03g027720"/>
<organism evidence="2 3">
    <name type="scientific">Sclerotinia sclerotiorum (strain ATCC 18683 / 1980 / Ss-1)</name>
    <name type="common">White mold</name>
    <name type="synonym">Whetzelinia sclerotiorum</name>
    <dbReference type="NCBI Taxonomy" id="665079"/>
    <lineage>
        <taxon>Eukaryota</taxon>
        <taxon>Fungi</taxon>
        <taxon>Dikarya</taxon>
        <taxon>Ascomycota</taxon>
        <taxon>Pezizomycotina</taxon>
        <taxon>Leotiomycetes</taxon>
        <taxon>Helotiales</taxon>
        <taxon>Sclerotiniaceae</taxon>
        <taxon>Sclerotinia</taxon>
    </lineage>
</organism>
<dbReference type="EMBL" id="CP017816">
    <property type="protein sequence ID" value="APA08002.1"/>
    <property type="molecule type" value="Genomic_DNA"/>
</dbReference>